<evidence type="ECO:0000313" key="5">
    <source>
        <dbReference type="EMBL" id="TKC91498.1"/>
    </source>
</evidence>
<dbReference type="PROSITE" id="PS50112">
    <property type="entry name" value="PAS"/>
    <property type="match status" value="1"/>
</dbReference>
<feature type="domain" description="PAC" evidence="2">
    <location>
        <begin position="248"/>
        <end position="302"/>
    </location>
</feature>
<dbReference type="InterPro" id="IPR000160">
    <property type="entry name" value="GGDEF_dom"/>
</dbReference>
<gene>
    <name evidence="5" type="ORF">FAZ69_03305</name>
</gene>
<evidence type="ECO:0000259" key="4">
    <source>
        <dbReference type="PROSITE" id="PS50887"/>
    </source>
</evidence>
<sequence>MTVIVSLTPAAMLALGAGGALCLGAYAAGHARLFRKWLAPWRAQADVAQQLATFSDAIPGMLFTIRRDRAGHDSMPHASRGIVDLFGCTPAEVAKSLKPLDRLIEARDLPKLLRAFDDAIDDPAAGCAEYRIDHPVKGARWIVTHCRGRRLADGCTIWHGYSYDITEQKRAEHQRAHDYHTLVESSPDSIVRYDRQCRRVYGNLTFARICEIAPEEFLGKTPAETSTFDPELAARYQARLQRILETGNDDEIEISRVSESGEATHFSVRATPEYDLDGSISGVLTIARDVTRHVRVEEQLRQLALYDALTGLPNRSLLLERLEKMLHKAGSGAGPSPQVGLMLLDLDDFKDVNDVLGHACGDRLLAEVAKRLARSLSPADMVARLGGDEFAIVVSFSDEDFDLAFLASRVLVALSGPVDIEGREVFVTASIGVARYPKDGTDAAELLRYADAAMYLAKRNGGNRFCFHDAAAARAASERLELGHALRAAREQGELALLFQPIVALPGGQLLGAEALLRWDHPSRGRLAPDQFIGVAEANGTIVDIGAWVIAEACRCAVRWNALASMPLRVSVNVSARQFVMNDVAQTVREALAATGCAAGWLTVEITESLLLEDSFPVRRSLEDLSRMGVAIAIDDFGTGYSSMSYLGKFPIDMLKIDRSFVRDVDGDAKMRALVKAIVSVAGALSLEVVAEGIETQAQADTLVELGCGKAQGYLFGRPMPGASFSESLELAMH</sequence>
<organism evidence="5 6">
    <name type="scientific">Trinickia terrae</name>
    <dbReference type="NCBI Taxonomy" id="2571161"/>
    <lineage>
        <taxon>Bacteria</taxon>
        <taxon>Pseudomonadati</taxon>
        <taxon>Pseudomonadota</taxon>
        <taxon>Betaproteobacteria</taxon>
        <taxon>Burkholderiales</taxon>
        <taxon>Burkholderiaceae</taxon>
        <taxon>Trinickia</taxon>
    </lineage>
</organism>
<dbReference type="SUPFAM" id="SSF55785">
    <property type="entry name" value="PYP-like sensor domain (PAS domain)"/>
    <property type="match status" value="2"/>
</dbReference>
<dbReference type="OrthoDB" id="9813903at2"/>
<dbReference type="CDD" id="cd01948">
    <property type="entry name" value="EAL"/>
    <property type="match status" value="1"/>
</dbReference>
<feature type="domain" description="EAL" evidence="3">
    <location>
        <begin position="479"/>
        <end position="733"/>
    </location>
</feature>
<feature type="domain" description="PAS" evidence="1">
    <location>
        <begin position="175"/>
        <end position="247"/>
    </location>
</feature>
<dbReference type="InterPro" id="IPR001633">
    <property type="entry name" value="EAL_dom"/>
</dbReference>
<evidence type="ECO:0000313" key="6">
    <source>
        <dbReference type="Proteomes" id="UP000305539"/>
    </source>
</evidence>
<reference evidence="5 6" key="1">
    <citation type="submission" date="2019-04" db="EMBL/GenBank/DDBJ databases">
        <title>Trinickia sp. 7GSK02, isolated from subtropical forest soil.</title>
        <authorList>
            <person name="Gao Z.-H."/>
            <person name="Qiu L.-H."/>
        </authorList>
    </citation>
    <scope>NUCLEOTIDE SEQUENCE [LARGE SCALE GENOMIC DNA]</scope>
    <source>
        <strain evidence="5 6">7GSK02</strain>
    </source>
</reference>
<dbReference type="Gene3D" id="3.20.20.450">
    <property type="entry name" value="EAL domain"/>
    <property type="match status" value="1"/>
</dbReference>
<dbReference type="CDD" id="cd00130">
    <property type="entry name" value="PAS"/>
    <property type="match status" value="2"/>
</dbReference>
<dbReference type="SMART" id="SM00052">
    <property type="entry name" value="EAL"/>
    <property type="match status" value="1"/>
</dbReference>
<dbReference type="NCBIfam" id="TIGR00254">
    <property type="entry name" value="GGDEF"/>
    <property type="match status" value="1"/>
</dbReference>
<dbReference type="InterPro" id="IPR013656">
    <property type="entry name" value="PAS_4"/>
</dbReference>
<dbReference type="InterPro" id="IPR052155">
    <property type="entry name" value="Biofilm_reg_signaling"/>
</dbReference>
<dbReference type="InterPro" id="IPR043128">
    <property type="entry name" value="Rev_trsase/Diguanyl_cyclase"/>
</dbReference>
<dbReference type="NCBIfam" id="TIGR00229">
    <property type="entry name" value="sensory_box"/>
    <property type="match status" value="1"/>
</dbReference>
<dbReference type="Pfam" id="PF08448">
    <property type="entry name" value="PAS_4"/>
    <property type="match status" value="1"/>
</dbReference>
<keyword evidence="6" id="KW-1185">Reference proteome</keyword>
<protein>
    <submittedName>
        <fullName evidence="5">EAL domain-containing protein</fullName>
    </submittedName>
</protein>
<dbReference type="Gene3D" id="3.30.70.270">
    <property type="match status" value="1"/>
</dbReference>
<feature type="domain" description="GGDEF" evidence="4">
    <location>
        <begin position="337"/>
        <end position="470"/>
    </location>
</feature>
<dbReference type="Pfam" id="PF08447">
    <property type="entry name" value="PAS_3"/>
    <property type="match status" value="1"/>
</dbReference>
<evidence type="ECO:0000259" key="1">
    <source>
        <dbReference type="PROSITE" id="PS50112"/>
    </source>
</evidence>
<evidence type="ECO:0000259" key="3">
    <source>
        <dbReference type="PROSITE" id="PS50883"/>
    </source>
</evidence>
<dbReference type="Proteomes" id="UP000305539">
    <property type="component" value="Unassembled WGS sequence"/>
</dbReference>
<dbReference type="InterPro" id="IPR013655">
    <property type="entry name" value="PAS_fold_3"/>
</dbReference>
<dbReference type="Gene3D" id="3.30.450.20">
    <property type="entry name" value="PAS domain"/>
    <property type="match status" value="2"/>
</dbReference>
<dbReference type="InterPro" id="IPR029787">
    <property type="entry name" value="Nucleotide_cyclase"/>
</dbReference>
<dbReference type="CDD" id="cd01949">
    <property type="entry name" value="GGDEF"/>
    <property type="match status" value="1"/>
</dbReference>
<dbReference type="SMART" id="SM00091">
    <property type="entry name" value="PAS"/>
    <property type="match status" value="2"/>
</dbReference>
<dbReference type="PANTHER" id="PTHR44757:SF2">
    <property type="entry name" value="BIOFILM ARCHITECTURE MAINTENANCE PROTEIN MBAA"/>
    <property type="match status" value="1"/>
</dbReference>
<dbReference type="AlphaFoldDB" id="A0A4U1ID12"/>
<dbReference type="InterPro" id="IPR035965">
    <property type="entry name" value="PAS-like_dom_sf"/>
</dbReference>
<dbReference type="SUPFAM" id="SSF141868">
    <property type="entry name" value="EAL domain-like"/>
    <property type="match status" value="1"/>
</dbReference>
<dbReference type="Pfam" id="PF00563">
    <property type="entry name" value="EAL"/>
    <property type="match status" value="1"/>
</dbReference>
<dbReference type="RefSeq" id="WP_136892536.1">
    <property type="nucleotide sequence ID" value="NZ_SWJE01000002.1"/>
</dbReference>
<dbReference type="PANTHER" id="PTHR44757">
    <property type="entry name" value="DIGUANYLATE CYCLASE DGCP"/>
    <property type="match status" value="1"/>
</dbReference>
<name>A0A4U1ID12_9BURK</name>
<dbReference type="EMBL" id="SWJE01000002">
    <property type="protein sequence ID" value="TKC91498.1"/>
    <property type="molecule type" value="Genomic_DNA"/>
</dbReference>
<dbReference type="SUPFAM" id="SSF55073">
    <property type="entry name" value="Nucleotide cyclase"/>
    <property type="match status" value="1"/>
</dbReference>
<dbReference type="PROSITE" id="PS50887">
    <property type="entry name" value="GGDEF"/>
    <property type="match status" value="1"/>
</dbReference>
<dbReference type="InterPro" id="IPR000014">
    <property type="entry name" value="PAS"/>
</dbReference>
<accession>A0A4U1ID12</accession>
<dbReference type="SMART" id="SM00267">
    <property type="entry name" value="GGDEF"/>
    <property type="match status" value="1"/>
</dbReference>
<dbReference type="PROSITE" id="PS50113">
    <property type="entry name" value="PAC"/>
    <property type="match status" value="1"/>
</dbReference>
<evidence type="ECO:0000259" key="2">
    <source>
        <dbReference type="PROSITE" id="PS50113"/>
    </source>
</evidence>
<dbReference type="InterPro" id="IPR035919">
    <property type="entry name" value="EAL_sf"/>
</dbReference>
<dbReference type="InterPro" id="IPR000700">
    <property type="entry name" value="PAS-assoc_C"/>
</dbReference>
<comment type="caution">
    <text evidence="5">The sequence shown here is derived from an EMBL/GenBank/DDBJ whole genome shotgun (WGS) entry which is preliminary data.</text>
</comment>
<dbReference type="PROSITE" id="PS50883">
    <property type="entry name" value="EAL"/>
    <property type="match status" value="1"/>
</dbReference>
<proteinExistence type="predicted"/>
<dbReference type="Pfam" id="PF00990">
    <property type="entry name" value="GGDEF"/>
    <property type="match status" value="1"/>
</dbReference>